<keyword evidence="2" id="KW-0812">Transmembrane</keyword>
<feature type="compositionally biased region" description="Low complexity" evidence="1">
    <location>
        <begin position="1"/>
        <end position="10"/>
    </location>
</feature>
<keyword evidence="4" id="KW-1185">Reference proteome</keyword>
<feature type="region of interest" description="Disordered" evidence="1">
    <location>
        <begin position="1"/>
        <end position="23"/>
    </location>
</feature>
<protein>
    <recommendedName>
        <fullName evidence="5">ATP synthase protein I</fullName>
    </recommendedName>
</protein>
<name>A0ABU1ZXL9_9CORY</name>
<gene>
    <name evidence="3" type="ORF">J2S39_000789</name>
</gene>
<accession>A0ABU1ZXL9</accession>
<keyword evidence="2" id="KW-0472">Membrane</keyword>
<feature type="transmembrane region" description="Helical" evidence="2">
    <location>
        <begin position="87"/>
        <end position="109"/>
    </location>
</feature>
<evidence type="ECO:0008006" key="5">
    <source>
        <dbReference type="Google" id="ProtNLM"/>
    </source>
</evidence>
<feature type="transmembrane region" description="Helical" evidence="2">
    <location>
        <begin position="36"/>
        <end position="54"/>
    </location>
</feature>
<feature type="transmembrane region" description="Helical" evidence="2">
    <location>
        <begin position="115"/>
        <end position="135"/>
    </location>
</feature>
<feature type="transmembrane region" description="Helical" evidence="2">
    <location>
        <begin position="60"/>
        <end position="80"/>
    </location>
</feature>
<proteinExistence type="predicted"/>
<dbReference type="EMBL" id="JAVDXZ010000001">
    <property type="protein sequence ID" value="MDR7329113.1"/>
    <property type="molecule type" value="Genomic_DNA"/>
</dbReference>
<reference evidence="3" key="1">
    <citation type="submission" date="2023-07" db="EMBL/GenBank/DDBJ databases">
        <title>Sequencing the genomes of 1000 actinobacteria strains.</title>
        <authorList>
            <person name="Klenk H.-P."/>
        </authorList>
    </citation>
    <scope>NUCLEOTIDE SEQUENCE</scope>
    <source>
        <strain evidence="3">DSM 107476</strain>
    </source>
</reference>
<keyword evidence="2" id="KW-1133">Transmembrane helix</keyword>
<dbReference type="RefSeq" id="WP_290198081.1">
    <property type="nucleotide sequence ID" value="NZ_CP047654.1"/>
</dbReference>
<organism evidence="3 4">
    <name type="scientific">Corynebacterium guangdongense</name>
    <dbReference type="NCBI Taxonomy" id="1783348"/>
    <lineage>
        <taxon>Bacteria</taxon>
        <taxon>Bacillati</taxon>
        <taxon>Actinomycetota</taxon>
        <taxon>Actinomycetes</taxon>
        <taxon>Mycobacteriales</taxon>
        <taxon>Corynebacteriaceae</taxon>
        <taxon>Corynebacterium</taxon>
    </lineage>
</organism>
<evidence type="ECO:0000313" key="4">
    <source>
        <dbReference type="Proteomes" id="UP001180840"/>
    </source>
</evidence>
<comment type="caution">
    <text evidence="3">The sequence shown here is derived from an EMBL/GenBank/DDBJ whole genome shotgun (WGS) entry which is preliminary data.</text>
</comment>
<dbReference type="Proteomes" id="UP001180840">
    <property type="component" value="Unassembled WGS sequence"/>
</dbReference>
<evidence type="ECO:0000256" key="2">
    <source>
        <dbReference type="SAM" id="Phobius"/>
    </source>
</evidence>
<evidence type="ECO:0000256" key="1">
    <source>
        <dbReference type="SAM" id="MobiDB-lite"/>
    </source>
</evidence>
<evidence type="ECO:0000313" key="3">
    <source>
        <dbReference type="EMBL" id="MDR7329113.1"/>
    </source>
</evidence>
<sequence>MTTPSDSSSPAPAPSGPTPSKYDDHRRPLFTALRNGAYALGVVAVVSVIAWSFAEGSPGFWGALIGGGYVLLTAVSVLATSGQSIGTIGAVVLGGWLVKVVLVLLILMLLDPLTFYHRGAMVITLIVALVVCIIAEMVGVLRTRTTYVTPVSGNTGE</sequence>